<dbReference type="PROSITE" id="PS51257">
    <property type="entry name" value="PROKAR_LIPOPROTEIN"/>
    <property type="match status" value="1"/>
</dbReference>
<keyword evidence="2" id="KW-0732">Signal</keyword>
<feature type="signal peptide" evidence="2">
    <location>
        <begin position="1"/>
        <end position="20"/>
    </location>
</feature>
<dbReference type="Proteomes" id="UP000295096">
    <property type="component" value="Unassembled WGS sequence"/>
</dbReference>
<proteinExistence type="predicted"/>
<gene>
    <name evidence="3" type="ORF">E2C06_13040</name>
</gene>
<accession>A0A4R5QFQ1</accession>
<comment type="caution">
    <text evidence="3">The sequence shown here is derived from an EMBL/GenBank/DDBJ whole genome shotgun (WGS) entry which is preliminary data.</text>
</comment>
<evidence type="ECO:0000256" key="1">
    <source>
        <dbReference type="SAM" id="MobiDB-lite"/>
    </source>
</evidence>
<evidence type="ECO:0008006" key="5">
    <source>
        <dbReference type="Google" id="ProtNLM"/>
    </source>
</evidence>
<feature type="region of interest" description="Disordered" evidence="1">
    <location>
        <begin position="23"/>
        <end position="68"/>
    </location>
</feature>
<reference evidence="3 4" key="1">
    <citation type="journal article" date="2016" name="J. Microbiol.">
        <title>Dankookia rubra gen. nov., sp. nov., an alphaproteobacterium isolated from sediment of a shallow stream.</title>
        <authorList>
            <person name="Kim W.H."/>
            <person name="Kim D.H."/>
            <person name="Kang K."/>
            <person name="Ahn T.Y."/>
        </authorList>
    </citation>
    <scope>NUCLEOTIDE SEQUENCE [LARGE SCALE GENOMIC DNA]</scope>
    <source>
        <strain evidence="3 4">JCM30602</strain>
    </source>
</reference>
<evidence type="ECO:0000313" key="3">
    <source>
        <dbReference type="EMBL" id="TDH62104.1"/>
    </source>
</evidence>
<evidence type="ECO:0000313" key="4">
    <source>
        <dbReference type="Proteomes" id="UP000295096"/>
    </source>
</evidence>
<protein>
    <recommendedName>
        <fullName evidence="5">Lipoprotein</fullName>
    </recommendedName>
</protein>
<keyword evidence="4" id="KW-1185">Reference proteome</keyword>
<feature type="chain" id="PRO_5020699285" description="Lipoprotein" evidence="2">
    <location>
        <begin position="21"/>
        <end position="68"/>
    </location>
</feature>
<organism evidence="3 4">
    <name type="scientific">Dankookia rubra</name>
    <dbReference type="NCBI Taxonomy" id="1442381"/>
    <lineage>
        <taxon>Bacteria</taxon>
        <taxon>Pseudomonadati</taxon>
        <taxon>Pseudomonadota</taxon>
        <taxon>Alphaproteobacteria</taxon>
        <taxon>Acetobacterales</taxon>
        <taxon>Roseomonadaceae</taxon>
        <taxon>Dankookia</taxon>
    </lineage>
</organism>
<sequence>MRRLTTLFLAAAAVSLAACAGAPGGMSRATAPAHATGGGLGGVPQATSAAPAAPSGHDHTQADRPHVH</sequence>
<feature type="compositionally biased region" description="Low complexity" evidence="1">
    <location>
        <begin position="46"/>
        <end position="55"/>
    </location>
</feature>
<name>A0A4R5QFQ1_9PROT</name>
<evidence type="ECO:0000256" key="2">
    <source>
        <dbReference type="SAM" id="SignalP"/>
    </source>
</evidence>
<dbReference type="EMBL" id="SMSJ01000014">
    <property type="protein sequence ID" value="TDH62104.1"/>
    <property type="molecule type" value="Genomic_DNA"/>
</dbReference>
<dbReference type="AlphaFoldDB" id="A0A4R5QFQ1"/>
<feature type="compositionally biased region" description="Basic and acidic residues" evidence="1">
    <location>
        <begin position="56"/>
        <end position="68"/>
    </location>
</feature>